<dbReference type="OrthoDB" id="5186627at2"/>
<dbReference type="STRING" id="78345.BMERY_0912"/>
<proteinExistence type="predicted"/>
<dbReference type="Proteomes" id="UP000029060">
    <property type="component" value="Unassembled WGS sequence"/>
</dbReference>
<organism evidence="1 2">
    <name type="scientific">Bifidobacterium merycicum</name>
    <dbReference type="NCBI Taxonomy" id="78345"/>
    <lineage>
        <taxon>Bacteria</taxon>
        <taxon>Bacillati</taxon>
        <taxon>Actinomycetota</taxon>
        <taxon>Actinomycetes</taxon>
        <taxon>Bifidobacteriales</taxon>
        <taxon>Bifidobacteriaceae</taxon>
        <taxon>Bifidobacterium</taxon>
    </lineage>
</organism>
<name>A0A087BHB8_9BIFI</name>
<dbReference type="eggNOG" id="ENOG5033E34">
    <property type="taxonomic scope" value="Bacteria"/>
</dbReference>
<comment type="caution">
    <text evidence="1">The sequence shown here is derived from an EMBL/GenBank/DDBJ whole genome shotgun (WGS) entry which is preliminary data.</text>
</comment>
<evidence type="ECO:0000313" key="2">
    <source>
        <dbReference type="Proteomes" id="UP000029060"/>
    </source>
</evidence>
<dbReference type="AlphaFoldDB" id="A0A087BHB8"/>
<dbReference type="EMBL" id="JGZC01000006">
    <property type="protein sequence ID" value="KFI70418.1"/>
    <property type="molecule type" value="Genomic_DNA"/>
</dbReference>
<accession>A0A087BHB8</accession>
<gene>
    <name evidence="1" type="ORF">BMERY_0912</name>
</gene>
<reference evidence="1 2" key="1">
    <citation type="submission" date="2014-03" db="EMBL/GenBank/DDBJ databases">
        <title>Genomics of Bifidobacteria.</title>
        <authorList>
            <person name="Ventura M."/>
            <person name="Milani C."/>
            <person name="Lugli G.A."/>
        </authorList>
    </citation>
    <scope>NUCLEOTIDE SEQUENCE [LARGE SCALE GENOMIC DNA]</scope>
    <source>
        <strain evidence="1 2">LMG 11341</strain>
    </source>
</reference>
<protein>
    <submittedName>
        <fullName evidence="1">Uncharacterized protein</fullName>
    </submittedName>
</protein>
<dbReference type="RefSeq" id="WP_033523753.1">
    <property type="nucleotide sequence ID" value="NZ_JGZC01000006.1"/>
</dbReference>
<keyword evidence="2" id="KW-1185">Reference proteome</keyword>
<sequence length="163" mass="17092">MSAISESATINVMLADYAAMDSTGVKANILGVGGNILPITPAGLTVRFSLVTQIHVPADACPAETALEIALRDSSGRIFELPGQVPQPVRYAVVLTISANPIAVGLEQTNYIGAMSTNVVDFSNGMPIPPGDYAWHVSLDGDEDHAVDFRFCVPKPVTTPVIG</sequence>
<evidence type="ECO:0000313" key="1">
    <source>
        <dbReference type="EMBL" id="KFI70418.1"/>
    </source>
</evidence>